<dbReference type="Proteomes" id="UP000239480">
    <property type="component" value="Unassembled WGS sequence"/>
</dbReference>
<name>A0A2T0RT20_9RHOB</name>
<keyword evidence="3" id="KW-1185">Reference proteome</keyword>
<accession>A0A2T0RT20</accession>
<protein>
    <submittedName>
        <fullName evidence="2">Uncharacterized protein</fullName>
    </submittedName>
</protein>
<evidence type="ECO:0000313" key="3">
    <source>
        <dbReference type="Proteomes" id="UP000239480"/>
    </source>
</evidence>
<feature type="transmembrane region" description="Helical" evidence="1">
    <location>
        <begin position="26"/>
        <end position="46"/>
    </location>
</feature>
<keyword evidence="1" id="KW-0472">Membrane</keyword>
<organism evidence="2 3">
    <name type="scientific">Aliiruegeria haliotis</name>
    <dbReference type="NCBI Taxonomy" id="1280846"/>
    <lineage>
        <taxon>Bacteria</taxon>
        <taxon>Pseudomonadati</taxon>
        <taxon>Pseudomonadota</taxon>
        <taxon>Alphaproteobacteria</taxon>
        <taxon>Rhodobacterales</taxon>
        <taxon>Roseobacteraceae</taxon>
        <taxon>Aliiruegeria</taxon>
    </lineage>
</organism>
<evidence type="ECO:0000313" key="2">
    <source>
        <dbReference type="EMBL" id="PRY24349.1"/>
    </source>
</evidence>
<gene>
    <name evidence="2" type="ORF">CLV78_103215</name>
</gene>
<dbReference type="EMBL" id="PVTD01000003">
    <property type="protein sequence ID" value="PRY24349.1"/>
    <property type="molecule type" value="Genomic_DNA"/>
</dbReference>
<dbReference type="AlphaFoldDB" id="A0A2T0RT20"/>
<comment type="caution">
    <text evidence="2">The sequence shown here is derived from an EMBL/GenBank/DDBJ whole genome shotgun (WGS) entry which is preliminary data.</text>
</comment>
<keyword evidence="1" id="KW-0812">Transmembrane</keyword>
<evidence type="ECO:0000256" key="1">
    <source>
        <dbReference type="SAM" id="Phobius"/>
    </source>
</evidence>
<sequence length="343" mass="37186">MNQKPAPKLGATTPPAPKAGRDPADVIGLAVSALWLLGAGVFFLVLPGDDTAGFDPARFLMTLLAVFLPVALIWIAVTSARNARQMREESARLQAAIDAMRHAYSSQAPQQADGLRLPLEQKLDEIARAQKKTEAALAHLTSVNAQANVRLRPTERPALSGAKPAEPKPDAAQPTLALGTSVEDIAERISSEDFIRALNFPEDERDREGFRALRIALKDPTASALVRSAQDILTLLAEDGIYMDDLAPDSAQAEVWRKFAEGERGRSIAGLGGIRDRSSLALTAGRMRQDPVFRDCAHHFLRRFDTTFASFEKNATDAEIAAFAETRSARAFMLVGRVSGTFD</sequence>
<proteinExistence type="predicted"/>
<keyword evidence="1" id="KW-1133">Transmembrane helix</keyword>
<reference evidence="2 3" key="1">
    <citation type="submission" date="2018-03" db="EMBL/GenBank/DDBJ databases">
        <title>Genomic Encyclopedia of Archaeal and Bacterial Type Strains, Phase II (KMG-II): from individual species to whole genera.</title>
        <authorList>
            <person name="Goeker M."/>
        </authorList>
    </citation>
    <scope>NUCLEOTIDE SEQUENCE [LARGE SCALE GENOMIC DNA]</scope>
    <source>
        <strain evidence="2 3">DSM 29328</strain>
    </source>
</reference>
<dbReference type="RefSeq" id="WP_245924942.1">
    <property type="nucleotide sequence ID" value="NZ_PVTD01000003.1"/>
</dbReference>
<feature type="transmembrane region" description="Helical" evidence="1">
    <location>
        <begin position="58"/>
        <end position="77"/>
    </location>
</feature>